<dbReference type="AlphaFoldDB" id="A0A1G4NZK4"/>
<dbReference type="RefSeq" id="YP_009312984.1">
    <property type="nucleotide sequence ID" value="NC_031654.1"/>
</dbReference>
<reference evidence="1" key="1">
    <citation type="submission" date="2016-08" db="EMBL/GenBank/DDBJ databases">
        <authorList>
            <person name="Seilhamer J.J."/>
        </authorList>
    </citation>
    <scope>NUCLEOTIDE SEQUENCE</scope>
    <source>
        <strain evidence="1">J.0165</strain>
    </source>
</reference>
<reference evidence="2" key="3">
    <citation type="submission" date="2016-10" db="EMBL/GenBank/DDBJ databases">
        <authorList>
            <person name="de Groot N.N."/>
        </authorList>
    </citation>
    <scope>NUCLEOTIDE SEQUENCE</scope>
    <source>
        <strain evidence="2">J.0165</strain>
    </source>
</reference>
<gene>
    <name evidence="2" type="primary">ORF_6</name>
    <name evidence="1" type="ORF">BQ776_232</name>
    <name evidence="2" type="ORF">J0165_232</name>
</gene>
<reference evidence="2" key="2">
    <citation type="submission" date="2016-10" db="EMBL/GenBank/DDBJ databases">
        <title>Chloroplast genomes as a tool to resolve red algal phylogenies: a case study in the Nemaliales.</title>
        <authorList>
            <person name="Costa J.F."/>
            <person name="Lin S.M."/>
            <person name="Macaya E.C."/>
            <person name="Fernandez-Garcia C."/>
            <person name="Verbruggen H."/>
        </authorList>
    </citation>
    <scope>NUCLEOTIDE SEQUENCE</scope>
    <source>
        <strain evidence="2">J.0165</strain>
    </source>
</reference>
<evidence type="ECO:0000313" key="1">
    <source>
        <dbReference type="EMBL" id="SCW21238.1"/>
    </source>
</evidence>
<organism evidence="2">
    <name type="scientific">Helminthora furcellata</name>
    <dbReference type="NCBI Taxonomy" id="1884666"/>
    <lineage>
        <taxon>Eukaryota</taxon>
        <taxon>Rhodophyta</taxon>
        <taxon>Florideophyceae</taxon>
        <taxon>Nemaliophycidae</taxon>
        <taxon>Nemaliales</taxon>
        <taxon>Liagoraceae</taxon>
        <taxon>Helminthora</taxon>
    </lineage>
</organism>
<dbReference type="EMBL" id="LT622862">
    <property type="protein sequence ID" value="SCW21238.1"/>
    <property type="molecule type" value="Genomic_DNA"/>
</dbReference>
<sequence>MFLYHNYDMFLLAVQALDPYTFDKLTDRSYNLNILEIFAIRTNSIMRYSHIENCHRLYYIFLLTHNLSHTILNSDVKTQTKAILQDIAENHNNIMLYSNVTKNYIKRFKISYRKSCGPYLIGHNQYSNDKWITKLSIIHLFLIYKLFERDGVYFLFFYIIYNYRNI</sequence>
<dbReference type="GeneID" id="30001591"/>
<name>A0A1G4NZK4_9FLOR</name>
<evidence type="ECO:0000313" key="2">
    <source>
        <dbReference type="EMBL" id="SCW24098.1"/>
    </source>
</evidence>
<proteinExistence type="predicted"/>
<keyword evidence="2" id="KW-0934">Plastid</keyword>
<protein>
    <submittedName>
        <fullName evidence="2">Uncharacterized protein</fullName>
    </submittedName>
</protein>
<accession>A0A1G4NZK4</accession>
<dbReference type="EMBL" id="LT622876">
    <property type="protein sequence ID" value="SCW24098.1"/>
    <property type="molecule type" value="Genomic_DNA"/>
</dbReference>
<geneLocation type="chloroplast" evidence="2"/>
<keyword evidence="2" id="KW-0150">Chloroplast</keyword>